<keyword evidence="3 5" id="KW-0067">ATP-binding</keyword>
<evidence type="ECO:0000256" key="2">
    <source>
        <dbReference type="ARBA" id="ARBA00022741"/>
    </source>
</evidence>
<evidence type="ECO:0000313" key="6">
    <source>
        <dbReference type="Proteomes" id="UP000490980"/>
    </source>
</evidence>
<dbReference type="SMART" id="SM00382">
    <property type="entry name" value="AAA"/>
    <property type="match status" value="1"/>
</dbReference>
<dbReference type="EMBL" id="JAARLZ010000001">
    <property type="protein sequence ID" value="NII05084.1"/>
    <property type="molecule type" value="Genomic_DNA"/>
</dbReference>
<dbReference type="Pfam" id="PF00005">
    <property type="entry name" value="ABC_tran"/>
    <property type="match status" value="1"/>
</dbReference>
<evidence type="ECO:0000256" key="3">
    <source>
        <dbReference type="ARBA" id="ARBA00022840"/>
    </source>
</evidence>
<dbReference type="Gene3D" id="3.40.50.300">
    <property type="entry name" value="P-loop containing nucleotide triphosphate hydrolases"/>
    <property type="match status" value="1"/>
</dbReference>
<organism evidence="5 6">
    <name type="scientific">Luteibacter anthropi</name>
    <dbReference type="NCBI Taxonomy" id="564369"/>
    <lineage>
        <taxon>Bacteria</taxon>
        <taxon>Pseudomonadati</taxon>
        <taxon>Pseudomonadota</taxon>
        <taxon>Gammaproteobacteria</taxon>
        <taxon>Lysobacterales</taxon>
        <taxon>Rhodanobacteraceae</taxon>
        <taxon>Luteibacter</taxon>
    </lineage>
</organism>
<gene>
    <name evidence="5" type="ORF">HBF25_01635</name>
</gene>
<keyword evidence="2" id="KW-0547">Nucleotide-binding</keyword>
<dbReference type="PROSITE" id="PS50893">
    <property type="entry name" value="ABC_TRANSPORTER_2"/>
    <property type="match status" value="1"/>
</dbReference>
<comment type="caution">
    <text evidence="5">The sequence shown here is derived from an EMBL/GenBank/DDBJ whole genome shotgun (WGS) entry which is preliminary data.</text>
</comment>
<dbReference type="InterPro" id="IPR027417">
    <property type="entry name" value="P-loop_NTPase"/>
</dbReference>
<feature type="domain" description="ABC transporter" evidence="4">
    <location>
        <begin position="1"/>
        <end position="219"/>
    </location>
</feature>
<dbReference type="RefSeq" id="WP_166945933.1">
    <property type="nucleotide sequence ID" value="NZ_JAARLZ010000001.1"/>
</dbReference>
<accession>A0A7X5U786</accession>
<evidence type="ECO:0000259" key="4">
    <source>
        <dbReference type="PROSITE" id="PS50893"/>
    </source>
</evidence>
<dbReference type="InterPro" id="IPR050093">
    <property type="entry name" value="ABC_SmlMolc_Importer"/>
</dbReference>
<dbReference type="GO" id="GO:0016887">
    <property type="term" value="F:ATP hydrolysis activity"/>
    <property type="evidence" value="ECO:0007669"/>
    <property type="project" value="InterPro"/>
</dbReference>
<protein>
    <submittedName>
        <fullName evidence="5">ATP-binding cassette domain-containing protein</fullName>
    </submittedName>
</protein>
<dbReference type="InterPro" id="IPR003439">
    <property type="entry name" value="ABC_transporter-like_ATP-bd"/>
</dbReference>
<reference evidence="5 6" key="1">
    <citation type="submission" date="2020-03" db="EMBL/GenBank/DDBJ databases">
        <authorList>
            <person name="Lai Q."/>
        </authorList>
    </citation>
    <scope>NUCLEOTIDE SEQUENCE [LARGE SCALE GENOMIC DNA]</scope>
    <source>
        <strain evidence="5 6">CCUG 25036</strain>
    </source>
</reference>
<evidence type="ECO:0000256" key="1">
    <source>
        <dbReference type="ARBA" id="ARBA00022448"/>
    </source>
</evidence>
<sequence length="219" mass="24097">MSVDVAIRMAVGEGDRRFDLDVAFASSQRRIVLYGPSGAGKSLTLRAIAGLLTPDAGHVRIDGRTLFDERTNLPARDRGTGYVFQDYALFPHLTVAQNIGFGLSPGWINPSRRRRDPRVERWLALFELGQVAGHHPAQLSGGQRQRTALARALAAEPRIVLLDEPFSALDPALRGRMREELRELQGRLDLQLLVITHDPADVAALDGHTVEIRDGRVAA</sequence>
<dbReference type="Proteomes" id="UP000490980">
    <property type="component" value="Unassembled WGS sequence"/>
</dbReference>
<dbReference type="PANTHER" id="PTHR42781:SF4">
    <property type="entry name" value="SPERMIDINE_PUTRESCINE IMPORT ATP-BINDING PROTEIN POTA"/>
    <property type="match status" value="1"/>
</dbReference>
<proteinExistence type="predicted"/>
<keyword evidence="1" id="KW-0813">Transport</keyword>
<dbReference type="GO" id="GO:0005524">
    <property type="term" value="F:ATP binding"/>
    <property type="evidence" value="ECO:0007669"/>
    <property type="project" value="UniProtKB-KW"/>
</dbReference>
<name>A0A7X5U786_9GAMM</name>
<keyword evidence="6" id="KW-1185">Reference proteome</keyword>
<evidence type="ECO:0000313" key="5">
    <source>
        <dbReference type="EMBL" id="NII05084.1"/>
    </source>
</evidence>
<dbReference type="PANTHER" id="PTHR42781">
    <property type="entry name" value="SPERMIDINE/PUTRESCINE IMPORT ATP-BINDING PROTEIN POTA"/>
    <property type="match status" value="1"/>
</dbReference>
<dbReference type="SUPFAM" id="SSF52540">
    <property type="entry name" value="P-loop containing nucleoside triphosphate hydrolases"/>
    <property type="match status" value="1"/>
</dbReference>
<dbReference type="AlphaFoldDB" id="A0A7X5U786"/>
<dbReference type="InterPro" id="IPR003593">
    <property type="entry name" value="AAA+_ATPase"/>
</dbReference>